<dbReference type="EMBL" id="GGEC01070186">
    <property type="protein sequence ID" value="MBX50670.1"/>
    <property type="molecule type" value="Transcribed_RNA"/>
</dbReference>
<sequence length="70" mass="8074">MAEAAIATSSDKHMLRCSPRTLGGLYHYNIHYICLKLFFKYQKFSDLANFNIITEVGQVRYPFDPCLPSK</sequence>
<protein>
    <submittedName>
        <fullName evidence="1">Uncharacterized protein</fullName>
    </submittedName>
</protein>
<organism evidence="1">
    <name type="scientific">Rhizophora mucronata</name>
    <name type="common">Asiatic mangrove</name>
    <dbReference type="NCBI Taxonomy" id="61149"/>
    <lineage>
        <taxon>Eukaryota</taxon>
        <taxon>Viridiplantae</taxon>
        <taxon>Streptophyta</taxon>
        <taxon>Embryophyta</taxon>
        <taxon>Tracheophyta</taxon>
        <taxon>Spermatophyta</taxon>
        <taxon>Magnoliopsida</taxon>
        <taxon>eudicotyledons</taxon>
        <taxon>Gunneridae</taxon>
        <taxon>Pentapetalae</taxon>
        <taxon>rosids</taxon>
        <taxon>fabids</taxon>
        <taxon>Malpighiales</taxon>
        <taxon>Rhizophoraceae</taxon>
        <taxon>Rhizophora</taxon>
    </lineage>
</organism>
<name>A0A2P2P7E5_RHIMU</name>
<evidence type="ECO:0000313" key="1">
    <source>
        <dbReference type="EMBL" id="MBX50670.1"/>
    </source>
</evidence>
<proteinExistence type="predicted"/>
<reference evidence="1" key="1">
    <citation type="submission" date="2018-02" db="EMBL/GenBank/DDBJ databases">
        <title>Rhizophora mucronata_Transcriptome.</title>
        <authorList>
            <person name="Meera S.P."/>
            <person name="Sreeshan A."/>
            <person name="Augustine A."/>
        </authorList>
    </citation>
    <scope>NUCLEOTIDE SEQUENCE</scope>
    <source>
        <tissue evidence="1">Leaf</tissue>
    </source>
</reference>
<accession>A0A2P2P7E5</accession>
<dbReference type="AlphaFoldDB" id="A0A2P2P7E5"/>